<proteinExistence type="predicted"/>
<keyword evidence="3" id="KW-1185">Reference proteome</keyword>
<dbReference type="InterPro" id="IPR035093">
    <property type="entry name" value="RelE/ParE_toxin_dom_sf"/>
</dbReference>
<dbReference type="Gene3D" id="3.30.2310.20">
    <property type="entry name" value="RelE-like"/>
    <property type="match status" value="1"/>
</dbReference>
<comment type="caution">
    <text evidence="2">The sequence shown here is derived from an EMBL/GenBank/DDBJ whole genome shotgun (WGS) entry which is preliminary data.</text>
</comment>
<dbReference type="EMBL" id="SNWQ01000019">
    <property type="protein sequence ID" value="TDO43253.1"/>
    <property type="molecule type" value="Genomic_DNA"/>
</dbReference>
<dbReference type="OrthoDB" id="9812706at2"/>
<accession>A0A4R6K1W4</accession>
<dbReference type="AlphaFoldDB" id="A0A4R6K1W4"/>
<organism evidence="2 3">
    <name type="scientific">Kribbella caucasensis</name>
    <dbReference type="NCBI Taxonomy" id="2512215"/>
    <lineage>
        <taxon>Bacteria</taxon>
        <taxon>Bacillati</taxon>
        <taxon>Actinomycetota</taxon>
        <taxon>Actinomycetes</taxon>
        <taxon>Propionibacteriales</taxon>
        <taxon>Kribbellaceae</taxon>
        <taxon>Kribbella</taxon>
    </lineage>
</organism>
<evidence type="ECO:0000313" key="2">
    <source>
        <dbReference type="EMBL" id="TDO43253.1"/>
    </source>
</evidence>
<gene>
    <name evidence="2" type="ORF">EV643_119186</name>
</gene>
<evidence type="ECO:0000256" key="1">
    <source>
        <dbReference type="ARBA" id="ARBA00022649"/>
    </source>
</evidence>
<reference evidence="2 3" key="1">
    <citation type="submission" date="2019-03" db="EMBL/GenBank/DDBJ databases">
        <title>Genomic Encyclopedia of Type Strains, Phase III (KMG-III): the genomes of soil and plant-associated and newly described type strains.</title>
        <authorList>
            <person name="Whitman W."/>
        </authorList>
    </citation>
    <scope>NUCLEOTIDE SEQUENCE [LARGE SCALE GENOMIC DNA]</scope>
    <source>
        <strain evidence="2 3">VKM Ac-2527</strain>
    </source>
</reference>
<keyword evidence="1" id="KW-1277">Toxin-antitoxin system</keyword>
<evidence type="ECO:0000313" key="3">
    <source>
        <dbReference type="Proteomes" id="UP000295388"/>
    </source>
</evidence>
<dbReference type="Proteomes" id="UP000295388">
    <property type="component" value="Unassembled WGS sequence"/>
</dbReference>
<name>A0A4R6K1W4_9ACTN</name>
<dbReference type="RefSeq" id="WP_133804021.1">
    <property type="nucleotide sequence ID" value="NZ_SNWQ01000019.1"/>
</dbReference>
<sequence>MTQRNLIYEQAYLAGFKDLIANDRVTARRLMAMVNSLARNPEPAGSVHLGDSLLYRLHLGDYRVMYDVDDDTVRVWSLGKAPR</sequence>
<protein>
    <submittedName>
        <fullName evidence="2">mRNA interferase RelE/StbE</fullName>
    </submittedName>
</protein>
<dbReference type="InterPro" id="IPR007712">
    <property type="entry name" value="RelE/ParE_toxin"/>
</dbReference>
<dbReference type="Pfam" id="PF05016">
    <property type="entry name" value="ParE_toxin"/>
    <property type="match status" value="1"/>
</dbReference>
<dbReference type="SUPFAM" id="SSF143011">
    <property type="entry name" value="RelE-like"/>
    <property type="match status" value="1"/>
</dbReference>